<dbReference type="AlphaFoldDB" id="A0A7V8FVH1"/>
<dbReference type="Proteomes" id="UP000462435">
    <property type="component" value="Unassembled WGS sequence"/>
</dbReference>
<proteinExistence type="predicted"/>
<reference evidence="2" key="1">
    <citation type="journal article" date="2020" name="MBio">
        <title>Horizontal gene transfer to a defensive symbiont with a reduced genome amongst a multipartite beetle microbiome.</title>
        <authorList>
            <person name="Waterworth S.C."/>
            <person name="Florez L.V."/>
            <person name="Rees E.R."/>
            <person name="Hertweck C."/>
            <person name="Kaltenpoth M."/>
            <person name="Kwan J.C."/>
        </authorList>
    </citation>
    <scope>NUCLEOTIDE SEQUENCE [LARGE SCALE GENOMIC DNA]</scope>
</reference>
<gene>
    <name evidence="1" type="ORF">GAK35_02749</name>
</gene>
<accession>A0A7V8FVH1</accession>
<sequence>MKAIHDTLALQAYFIAHAPAEPQPWFQPAMPPRPPCNGYASDDGQRFYDTWIEAEKHEGEHYMRLGQDEAAQWDIERAKQRYVQWPLAWADEQIKLLTLQKGAGSDGVAP</sequence>
<evidence type="ECO:0000313" key="1">
    <source>
        <dbReference type="EMBL" id="KAF1042376.1"/>
    </source>
</evidence>
<protein>
    <submittedName>
        <fullName evidence="1">Uncharacterized protein</fullName>
    </submittedName>
</protein>
<name>A0A7V8FVH1_9BURK</name>
<organism evidence="1 2">
    <name type="scientific">Herbaspirillum frisingense</name>
    <dbReference type="NCBI Taxonomy" id="92645"/>
    <lineage>
        <taxon>Bacteria</taxon>
        <taxon>Pseudomonadati</taxon>
        <taxon>Pseudomonadota</taxon>
        <taxon>Betaproteobacteria</taxon>
        <taxon>Burkholderiales</taxon>
        <taxon>Oxalobacteraceae</taxon>
        <taxon>Herbaspirillum</taxon>
    </lineage>
</organism>
<comment type="caution">
    <text evidence="1">The sequence shown here is derived from an EMBL/GenBank/DDBJ whole genome shotgun (WGS) entry which is preliminary data.</text>
</comment>
<dbReference type="EMBL" id="WNDX01000085">
    <property type="protein sequence ID" value="KAF1042376.1"/>
    <property type="molecule type" value="Genomic_DNA"/>
</dbReference>
<evidence type="ECO:0000313" key="2">
    <source>
        <dbReference type="Proteomes" id="UP000462435"/>
    </source>
</evidence>